<dbReference type="AlphaFoldDB" id="A0A7N0TNK4"/>
<feature type="compositionally biased region" description="Low complexity" evidence="1">
    <location>
        <begin position="7"/>
        <end position="29"/>
    </location>
</feature>
<keyword evidence="3" id="KW-1185">Reference proteome</keyword>
<evidence type="ECO:0000256" key="1">
    <source>
        <dbReference type="SAM" id="MobiDB-lite"/>
    </source>
</evidence>
<proteinExistence type="predicted"/>
<feature type="compositionally biased region" description="Polar residues" evidence="1">
    <location>
        <begin position="30"/>
        <end position="51"/>
    </location>
</feature>
<dbReference type="Proteomes" id="UP000594263">
    <property type="component" value="Unplaced"/>
</dbReference>
<dbReference type="EnsemblPlants" id="Kaladp0040s0475.1.v1.1">
    <property type="protein sequence ID" value="Kaladp0040s0475.1.v1.1.CDS.1"/>
    <property type="gene ID" value="Kaladp0040s0475.v1.1"/>
</dbReference>
<organism evidence="2 3">
    <name type="scientific">Kalanchoe fedtschenkoi</name>
    <name type="common">Lavender scallops</name>
    <name type="synonym">South American air plant</name>
    <dbReference type="NCBI Taxonomy" id="63787"/>
    <lineage>
        <taxon>Eukaryota</taxon>
        <taxon>Viridiplantae</taxon>
        <taxon>Streptophyta</taxon>
        <taxon>Embryophyta</taxon>
        <taxon>Tracheophyta</taxon>
        <taxon>Spermatophyta</taxon>
        <taxon>Magnoliopsida</taxon>
        <taxon>eudicotyledons</taxon>
        <taxon>Gunneridae</taxon>
        <taxon>Pentapetalae</taxon>
        <taxon>Saxifragales</taxon>
        <taxon>Crassulaceae</taxon>
        <taxon>Kalanchoe</taxon>
    </lineage>
</organism>
<sequence>MVPIPRHPLSTLSPPHPLDSSHPLSPFLSTPSPVQTPNTITQPNPIVTPSQLRAHGASFPPRRSHPHPSVTHALTRTPTACFDRGEGEARCQEMTRDAVHTGTDL</sequence>
<name>A0A7N0TNK4_KALFE</name>
<dbReference type="Gramene" id="Kaladp0040s0475.1.v1.1">
    <property type="protein sequence ID" value="Kaladp0040s0475.1.v1.1.CDS.1"/>
    <property type="gene ID" value="Kaladp0040s0475.v1.1"/>
</dbReference>
<accession>A0A7N0TNK4</accession>
<evidence type="ECO:0000313" key="3">
    <source>
        <dbReference type="Proteomes" id="UP000594263"/>
    </source>
</evidence>
<protein>
    <submittedName>
        <fullName evidence="2">Uncharacterized protein</fullName>
    </submittedName>
</protein>
<feature type="region of interest" description="Disordered" evidence="1">
    <location>
        <begin position="1"/>
        <end position="81"/>
    </location>
</feature>
<evidence type="ECO:0000313" key="2">
    <source>
        <dbReference type="EnsemblPlants" id="Kaladp0040s0475.1.v1.1.CDS.1"/>
    </source>
</evidence>
<reference evidence="2" key="1">
    <citation type="submission" date="2021-01" db="UniProtKB">
        <authorList>
            <consortium name="EnsemblPlants"/>
        </authorList>
    </citation>
    <scope>IDENTIFICATION</scope>
</reference>